<evidence type="ECO:0000313" key="3">
    <source>
        <dbReference type="EMBL" id="GGN41645.1"/>
    </source>
</evidence>
<dbReference type="Gene3D" id="3.40.50.300">
    <property type="entry name" value="P-loop containing nucleotide triphosphate hydrolases"/>
    <property type="match status" value="1"/>
</dbReference>
<dbReference type="NCBIfam" id="NF040586">
    <property type="entry name" value="FxSxx_TPR"/>
    <property type="match status" value="1"/>
</dbReference>
<dbReference type="Proteomes" id="UP000653411">
    <property type="component" value="Unassembled WGS sequence"/>
</dbReference>
<feature type="domain" description="TIR" evidence="2">
    <location>
        <begin position="8"/>
        <end position="137"/>
    </location>
</feature>
<dbReference type="GO" id="GO:0005524">
    <property type="term" value="F:ATP binding"/>
    <property type="evidence" value="ECO:0007669"/>
    <property type="project" value="UniProtKB-KW"/>
</dbReference>
<dbReference type="SUPFAM" id="SSF48452">
    <property type="entry name" value="TPR-like"/>
    <property type="match status" value="3"/>
</dbReference>
<evidence type="ECO:0000259" key="2">
    <source>
        <dbReference type="SMART" id="SM00255"/>
    </source>
</evidence>
<dbReference type="EMBL" id="BMML01000034">
    <property type="protein sequence ID" value="GGN41645.1"/>
    <property type="molecule type" value="Genomic_DNA"/>
</dbReference>
<comment type="caution">
    <text evidence="3">The sequence shown here is derived from an EMBL/GenBank/DDBJ whole genome shotgun (WGS) entry which is preliminary data.</text>
</comment>
<dbReference type="RefSeq" id="WP_189268770.1">
    <property type="nucleotide sequence ID" value="NZ_BMML01000034.1"/>
</dbReference>
<dbReference type="SUPFAM" id="SSF52540">
    <property type="entry name" value="P-loop containing nucleoside triphosphate hydrolases"/>
    <property type="match status" value="1"/>
</dbReference>
<name>A0A917XNK5_9ACTN</name>
<sequence length="957" mass="105396">MTDTNAHAQRFFISYAGPDRAWAEWVGWHLEQAGHTVILDVWDWRTGDDFVQCMDEALTSADAVVAVLSQAYFAEGHRSHEERTAALARRDRLIPLAVEPLTDADVGPLLAAKVRTDLYGRTEPAALSALREAVHGAVRPSSSPGFPPDGTATAPPDQEKPQLPGRAGRPPVWNVRRRNPDFSGREAAIVALREGLLDGGLSVVHALHGMGGIGKTQIAVEYAHRFASQYDVVWWIDAEQSGQLPVYYAELAERLGVALAEAGAERNARLLLDDLRGRPRWLLVLDNVEHPDRIGRWLPEGPGHVLITSRNPNWRHIARRTGLDVFTRDDSLAYLTTRVQGITRDQAEALAKDLGDLPLALAQAVGVIGNGTTVERYQRLLDEKTVRVLEAGEAPDYPASLAGTVEVAARRLADRHPDAAALLRVAAFLGPEPIPTRWLEDARPRMTTIPGDPDDLMGPGQTLGYLSDYGLARTDSHTFQVHRLTQAVLRDHADPARGEAVRSDAAAVLAAAAPGDALDPGNWGAWASLTAHLTTARFDVADRPELRPTLVEAVHFLIRSGQPRLAAGLAARLRETWVTRLGPDDPQVLFCAQYLGHATSDLGDFRGARPLIEDTYDRRRRLLGDDDPDTLQSANDLGAILFALGERAAAERISQDAFDRRRRVLGEDHPDTLQSASHRGTALTLSGRYAESRRINEDTVARLRRVLGVDHPHTLQVVGALATNLRMLGEYAESRRLLEETLAHSRRILGDDHLDTLRAMHGLASTLVQLGRYREARDLLDDAHARCRRNHGDDHPDTLESALALVLALYGLGESDASRRVAADTYERRRAVLGEDHPATLATAVTLVGILRECGELTEARRLDEDTLARSRRTLGEDHPDTLAAATSLAMTLHAQRDYRAAAQLLEATLNRQRLHRGADQPDIQNTIRALVDTYSAMNRRRQAQKLQKLLRPRPAR</sequence>
<dbReference type="SUPFAM" id="SSF52200">
    <property type="entry name" value="Toll/Interleukin receptor TIR domain"/>
    <property type="match status" value="1"/>
</dbReference>
<dbReference type="Pfam" id="PF13676">
    <property type="entry name" value="TIR_2"/>
    <property type="match status" value="1"/>
</dbReference>
<evidence type="ECO:0000313" key="4">
    <source>
        <dbReference type="Proteomes" id="UP000653411"/>
    </source>
</evidence>
<dbReference type="AlphaFoldDB" id="A0A917XNK5"/>
<dbReference type="SMART" id="SM00255">
    <property type="entry name" value="TIR"/>
    <property type="match status" value="1"/>
</dbReference>
<dbReference type="InterPro" id="IPR027417">
    <property type="entry name" value="P-loop_NTPase"/>
</dbReference>
<keyword evidence="3" id="KW-0547">Nucleotide-binding</keyword>
<dbReference type="Gene3D" id="3.40.50.10140">
    <property type="entry name" value="Toll/interleukin-1 receptor homology (TIR) domain"/>
    <property type="match status" value="1"/>
</dbReference>
<proteinExistence type="predicted"/>
<accession>A0A917XNK5</accession>
<dbReference type="Pfam" id="PF00931">
    <property type="entry name" value="NB-ARC"/>
    <property type="match status" value="1"/>
</dbReference>
<dbReference type="PRINTS" id="PR00364">
    <property type="entry name" value="DISEASERSIST"/>
</dbReference>
<dbReference type="InterPro" id="IPR035897">
    <property type="entry name" value="Toll_tir_struct_dom_sf"/>
</dbReference>
<dbReference type="InterPro" id="IPR000157">
    <property type="entry name" value="TIR_dom"/>
</dbReference>
<protein>
    <submittedName>
        <fullName evidence="3">ATP-binding protein</fullName>
    </submittedName>
</protein>
<dbReference type="InterPro" id="IPR053137">
    <property type="entry name" value="NLR-like"/>
</dbReference>
<dbReference type="PANTHER" id="PTHR46082:SF6">
    <property type="entry name" value="AAA+ ATPASE DOMAIN-CONTAINING PROTEIN-RELATED"/>
    <property type="match status" value="1"/>
</dbReference>
<dbReference type="Pfam" id="PF13424">
    <property type="entry name" value="TPR_12"/>
    <property type="match status" value="2"/>
</dbReference>
<dbReference type="Pfam" id="PF13374">
    <property type="entry name" value="TPR_10"/>
    <property type="match status" value="4"/>
</dbReference>
<dbReference type="GO" id="GO:0007165">
    <property type="term" value="P:signal transduction"/>
    <property type="evidence" value="ECO:0007669"/>
    <property type="project" value="InterPro"/>
</dbReference>
<dbReference type="InterPro" id="IPR002182">
    <property type="entry name" value="NB-ARC"/>
</dbReference>
<dbReference type="Gene3D" id="1.25.40.10">
    <property type="entry name" value="Tetratricopeptide repeat domain"/>
    <property type="match status" value="2"/>
</dbReference>
<reference evidence="3" key="2">
    <citation type="submission" date="2020-09" db="EMBL/GenBank/DDBJ databases">
        <authorList>
            <person name="Sun Q."/>
            <person name="Zhou Y."/>
        </authorList>
    </citation>
    <scope>NUCLEOTIDE SEQUENCE</scope>
    <source>
        <strain evidence="3">CGMCC 4.7110</strain>
    </source>
</reference>
<feature type="region of interest" description="Disordered" evidence="1">
    <location>
        <begin position="133"/>
        <end position="176"/>
    </location>
</feature>
<dbReference type="PANTHER" id="PTHR46082">
    <property type="entry name" value="ATP/GTP-BINDING PROTEIN-RELATED"/>
    <property type="match status" value="1"/>
</dbReference>
<keyword evidence="3" id="KW-0067">ATP-binding</keyword>
<dbReference type="GO" id="GO:0043531">
    <property type="term" value="F:ADP binding"/>
    <property type="evidence" value="ECO:0007669"/>
    <property type="project" value="InterPro"/>
</dbReference>
<reference evidence="3" key="1">
    <citation type="journal article" date="2014" name="Int. J. Syst. Evol. Microbiol.">
        <title>Complete genome sequence of Corynebacterium casei LMG S-19264T (=DSM 44701T), isolated from a smear-ripened cheese.</title>
        <authorList>
            <consortium name="US DOE Joint Genome Institute (JGI-PGF)"/>
            <person name="Walter F."/>
            <person name="Albersmeier A."/>
            <person name="Kalinowski J."/>
            <person name="Ruckert C."/>
        </authorList>
    </citation>
    <scope>NUCLEOTIDE SEQUENCE</scope>
    <source>
        <strain evidence="3">CGMCC 4.7110</strain>
    </source>
</reference>
<keyword evidence="4" id="KW-1185">Reference proteome</keyword>
<gene>
    <name evidence="3" type="ORF">GCM10011578_090190</name>
</gene>
<evidence type="ECO:0000256" key="1">
    <source>
        <dbReference type="SAM" id="MobiDB-lite"/>
    </source>
</evidence>
<organism evidence="3 4">
    <name type="scientific">Streptomyces fuscichromogenes</name>
    <dbReference type="NCBI Taxonomy" id="1324013"/>
    <lineage>
        <taxon>Bacteria</taxon>
        <taxon>Bacillati</taxon>
        <taxon>Actinomycetota</taxon>
        <taxon>Actinomycetes</taxon>
        <taxon>Kitasatosporales</taxon>
        <taxon>Streptomycetaceae</taxon>
        <taxon>Streptomyces</taxon>
    </lineage>
</organism>
<dbReference type="InterPro" id="IPR011990">
    <property type="entry name" value="TPR-like_helical_dom_sf"/>
</dbReference>